<dbReference type="GO" id="GO:0019380">
    <property type="term" value="P:3-phenylpropionate catabolic process"/>
    <property type="evidence" value="ECO:0007669"/>
    <property type="project" value="TreeGrafter"/>
</dbReference>
<dbReference type="GO" id="GO:0051213">
    <property type="term" value="F:dioxygenase activity"/>
    <property type="evidence" value="ECO:0007669"/>
    <property type="project" value="UniProtKB-KW"/>
</dbReference>
<dbReference type="Pfam" id="PF00866">
    <property type="entry name" value="Ring_hydroxyl_B"/>
    <property type="match status" value="1"/>
</dbReference>
<name>A0A510HLF8_9ACTN</name>
<dbReference type="PANTHER" id="PTHR41534">
    <property type="entry name" value="BLR3401 PROTEIN"/>
    <property type="match status" value="1"/>
</dbReference>
<sequence length="169" mass="20232">MIPYTNDTHQEVHQFLVWEAELLDSRRYQDWLDLFAEDVVYRMPVRITKAHTLEGSILDGMDHFYEDIYSLRKRVQRFETEHAWTEDPPSRTRHFVSNVRVYPRESDREYTVKSYVLLFRSRGDTRDPDFLSAERTDVLRRSDGGFKIARREILVDESVLKTQNLAVFL</sequence>
<evidence type="ECO:0000256" key="1">
    <source>
        <dbReference type="ARBA" id="ARBA00009570"/>
    </source>
</evidence>
<dbReference type="NCBIfam" id="NF007479">
    <property type="entry name" value="PRK10069.1"/>
    <property type="match status" value="1"/>
</dbReference>
<dbReference type="Gene3D" id="3.10.450.50">
    <property type="match status" value="1"/>
</dbReference>
<evidence type="ECO:0000313" key="4">
    <source>
        <dbReference type="Proteomes" id="UP000318065"/>
    </source>
</evidence>
<proteinExistence type="inferred from homology"/>
<evidence type="ECO:0000313" key="3">
    <source>
        <dbReference type="EMBL" id="BBL80734.1"/>
    </source>
</evidence>
<dbReference type="AlphaFoldDB" id="A0A510HLF8"/>
<gene>
    <name evidence="3" type="ORF">RxyAA322_25880</name>
</gene>
<dbReference type="InterPro" id="IPR032710">
    <property type="entry name" value="NTF2-like_dom_sf"/>
</dbReference>
<keyword evidence="2" id="KW-0560">Oxidoreductase</keyword>
<reference evidence="3" key="1">
    <citation type="journal article" date="2019" name="Microbiol. Resour. Announc.">
        <title>Complete Genome Sequence of Rubrobacter xylanophilus Strain AA3-22, Isolated from Arima Onsen in Japan.</title>
        <authorList>
            <person name="Tomariguchi N."/>
            <person name="Miyazaki K."/>
        </authorList>
    </citation>
    <scope>NUCLEOTIDE SEQUENCE [LARGE SCALE GENOMIC DNA]</scope>
    <source>
        <strain evidence="3">AA3-22</strain>
    </source>
</reference>
<dbReference type="InterPro" id="IPR000391">
    <property type="entry name" value="Rng_hydr_dOase-bsu"/>
</dbReference>
<organism evidence="3 4">
    <name type="scientific">Rubrobacter xylanophilus</name>
    <dbReference type="NCBI Taxonomy" id="49319"/>
    <lineage>
        <taxon>Bacteria</taxon>
        <taxon>Bacillati</taxon>
        <taxon>Actinomycetota</taxon>
        <taxon>Rubrobacteria</taxon>
        <taxon>Rubrobacterales</taxon>
        <taxon>Rubrobacteraceae</taxon>
        <taxon>Rubrobacter</taxon>
    </lineage>
</organism>
<keyword evidence="4" id="KW-1185">Reference proteome</keyword>
<dbReference type="PANTHER" id="PTHR41534:SF2">
    <property type="entry name" value="3-PHENYLPROPIONATE_CINNAMIC ACID DIOXYGENASE SUBUNIT BETA"/>
    <property type="match status" value="1"/>
</dbReference>
<keyword evidence="3" id="KW-0223">Dioxygenase</keyword>
<protein>
    <submittedName>
        <fullName evidence="3">Hypothetical biphenyl dioxygenase beta subunit</fullName>
    </submittedName>
</protein>
<dbReference type="SUPFAM" id="SSF54427">
    <property type="entry name" value="NTF2-like"/>
    <property type="match status" value="1"/>
</dbReference>
<dbReference type="EMBL" id="AP019791">
    <property type="protein sequence ID" value="BBL80734.1"/>
    <property type="molecule type" value="Genomic_DNA"/>
</dbReference>
<dbReference type="OrthoDB" id="3212009at2"/>
<accession>A0A510HLF8</accession>
<dbReference type="RefSeq" id="WP_143528713.1">
    <property type="nucleotide sequence ID" value="NZ_AP019791.1"/>
</dbReference>
<evidence type="ECO:0000256" key="2">
    <source>
        <dbReference type="ARBA" id="ARBA00023002"/>
    </source>
</evidence>
<comment type="similarity">
    <text evidence="1">Belongs to the bacterial ring-hydroxylating dioxygenase beta subunit family.</text>
</comment>
<dbReference type="Proteomes" id="UP000318065">
    <property type="component" value="Chromosome"/>
</dbReference>
<dbReference type="CDD" id="cd00667">
    <property type="entry name" value="ring_hydroxylating_dioxygenases_beta"/>
    <property type="match status" value="1"/>
</dbReference>